<evidence type="ECO:0000313" key="1">
    <source>
        <dbReference type="EMBL" id="KAF2770187.1"/>
    </source>
</evidence>
<evidence type="ECO:0000313" key="2">
    <source>
        <dbReference type="Proteomes" id="UP000799436"/>
    </source>
</evidence>
<dbReference type="AlphaFoldDB" id="A0A6G1LBC9"/>
<reference evidence="1" key="1">
    <citation type="journal article" date="2020" name="Stud. Mycol.">
        <title>101 Dothideomycetes genomes: a test case for predicting lifestyles and emergence of pathogens.</title>
        <authorList>
            <person name="Haridas S."/>
            <person name="Albert R."/>
            <person name="Binder M."/>
            <person name="Bloem J."/>
            <person name="Labutti K."/>
            <person name="Salamov A."/>
            <person name="Andreopoulos B."/>
            <person name="Baker S."/>
            <person name="Barry K."/>
            <person name="Bills G."/>
            <person name="Bluhm B."/>
            <person name="Cannon C."/>
            <person name="Castanera R."/>
            <person name="Culley D."/>
            <person name="Daum C."/>
            <person name="Ezra D."/>
            <person name="Gonzalez J."/>
            <person name="Henrissat B."/>
            <person name="Kuo A."/>
            <person name="Liang C."/>
            <person name="Lipzen A."/>
            <person name="Lutzoni F."/>
            <person name="Magnuson J."/>
            <person name="Mondo S."/>
            <person name="Nolan M."/>
            <person name="Ohm R."/>
            <person name="Pangilinan J."/>
            <person name="Park H.-J."/>
            <person name="Ramirez L."/>
            <person name="Alfaro M."/>
            <person name="Sun H."/>
            <person name="Tritt A."/>
            <person name="Yoshinaga Y."/>
            <person name="Zwiers L.-H."/>
            <person name="Turgeon B."/>
            <person name="Goodwin S."/>
            <person name="Spatafora J."/>
            <person name="Crous P."/>
            <person name="Grigoriev I."/>
        </authorList>
    </citation>
    <scope>NUCLEOTIDE SEQUENCE</scope>
    <source>
        <strain evidence="1">CBS 116005</strain>
    </source>
</reference>
<protein>
    <submittedName>
        <fullName evidence="1">Uncharacterized protein</fullName>
    </submittedName>
</protein>
<sequence length="88" mass="10619">MAIRSLDVYVKSRPIFTLVSLIFLQDNTLQMYCHESYCYRDRYYRIEITYRDLWDSGKNGDYWLPAYGSCCQFPLGYVQYAKMYDIGY</sequence>
<dbReference type="Proteomes" id="UP000799436">
    <property type="component" value="Unassembled WGS sequence"/>
</dbReference>
<dbReference type="EMBL" id="ML995827">
    <property type="protein sequence ID" value="KAF2770187.1"/>
    <property type="molecule type" value="Genomic_DNA"/>
</dbReference>
<proteinExistence type="predicted"/>
<gene>
    <name evidence="1" type="ORF">EJ03DRAFT_76242</name>
</gene>
<dbReference type="OrthoDB" id="10442290at2759"/>
<keyword evidence="2" id="KW-1185">Reference proteome</keyword>
<name>A0A6G1LBC9_9PEZI</name>
<accession>A0A6G1LBC9</accession>
<organism evidence="1 2">
    <name type="scientific">Teratosphaeria nubilosa</name>
    <dbReference type="NCBI Taxonomy" id="161662"/>
    <lineage>
        <taxon>Eukaryota</taxon>
        <taxon>Fungi</taxon>
        <taxon>Dikarya</taxon>
        <taxon>Ascomycota</taxon>
        <taxon>Pezizomycotina</taxon>
        <taxon>Dothideomycetes</taxon>
        <taxon>Dothideomycetidae</taxon>
        <taxon>Mycosphaerellales</taxon>
        <taxon>Teratosphaeriaceae</taxon>
        <taxon>Teratosphaeria</taxon>
    </lineage>
</organism>